<dbReference type="Pfam" id="PF08357">
    <property type="entry name" value="SEFIR"/>
    <property type="match status" value="1"/>
</dbReference>
<keyword evidence="7" id="KW-0325">Glycoprotein</keyword>
<dbReference type="Proteomes" id="UP000887567">
    <property type="component" value="Unplaced"/>
</dbReference>
<keyword evidence="4 8" id="KW-1133">Transmembrane helix</keyword>
<organism evidence="10 11">
    <name type="scientific">Exaiptasia diaphana</name>
    <name type="common">Tropical sea anemone</name>
    <name type="synonym">Aiptasia pulchella</name>
    <dbReference type="NCBI Taxonomy" id="2652724"/>
    <lineage>
        <taxon>Eukaryota</taxon>
        <taxon>Metazoa</taxon>
        <taxon>Cnidaria</taxon>
        <taxon>Anthozoa</taxon>
        <taxon>Hexacorallia</taxon>
        <taxon>Actiniaria</taxon>
        <taxon>Aiptasiidae</taxon>
        <taxon>Exaiptasia</taxon>
    </lineage>
</organism>
<dbReference type="AlphaFoldDB" id="A0A913YHT5"/>
<dbReference type="EnsemblMetazoa" id="XM_028658833.1">
    <property type="protein sequence ID" value="XP_028514634.1"/>
    <property type="gene ID" value="LOC110238193"/>
</dbReference>
<name>A0A913YHT5_EXADI</name>
<evidence type="ECO:0000256" key="8">
    <source>
        <dbReference type="SAM" id="Phobius"/>
    </source>
</evidence>
<sequence>MVPFSYPPKLEQDITSSLMAAIIVGTCVGIAFFIAVAVAWKLYGRLPSSFVHKRSISQIVEEESQVYLSYYNENEQFIEYIMANVVKPLFDMGYVVMMDKMYLNDQVDEGPARWAQTHIASSSKVIVVCSPRYVEICQRGQAAVGDNRSKTEESRVWFEIQIISNIYTKNKSASKIICLWMNNGRPPNGLPPWMGVTYTWPKDIDEIVRRLKRPNRKTFTSISTTESNLSYSVDISDDDVFDGRSSHVTMSVS</sequence>
<dbReference type="Gene3D" id="3.40.50.11530">
    <property type="match status" value="1"/>
</dbReference>
<proteinExistence type="predicted"/>
<evidence type="ECO:0000256" key="5">
    <source>
        <dbReference type="ARBA" id="ARBA00023136"/>
    </source>
</evidence>
<dbReference type="RefSeq" id="XP_028514634.1">
    <property type="nucleotide sequence ID" value="XM_028658833.1"/>
</dbReference>
<dbReference type="PROSITE" id="PS51534">
    <property type="entry name" value="SEFIR"/>
    <property type="match status" value="1"/>
</dbReference>
<keyword evidence="11" id="KW-1185">Reference proteome</keyword>
<dbReference type="KEGG" id="epa:110238193"/>
<evidence type="ECO:0000256" key="7">
    <source>
        <dbReference type="ARBA" id="ARBA00023180"/>
    </source>
</evidence>
<reference evidence="10" key="1">
    <citation type="submission" date="2022-11" db="UniProtKB">
        <authorList>
            <consortium name="EnsemblMetazoa"/>
        </authorList>
    </citation>
    <scope>IDENTIFICATION</scope>
</reference>
<dbReference type="InterPro" id="IPR039465">
    <property type="entry name" value="IL-17_rcpt-like"/>
</dbReference>
<keyword evidence="6" id="KW-0675">Receptor</keyword>
<keyword evidence="2 8" id="KW-0812">Transmembrane</keyword>
<protein>
    <recommendedName>
        <fullName evidence="9">SEFIR domain-containing protein</fullName>
    </recommendedName>
</protein>
<dbReference type="GO" id="GO:0016020">
    <property type="term" value="C:membrane"/>
    <property type="evidence" value="ECO:0007669"/>
    <property type="project" value="UniProtKB-SubCell"/>
</dbReference>
<keyword evidence="3" id="KW-0732">Signal</keyword>
<accession>A0A913YHT5</accession>
<evidence type="ECO:0000313" key="10">
    <source>
        <dbReference type="EnsemblMetazoa" id="XP_028514634.1"/>
    </source>
</evidence>
<dbReference type="OrthoDB" id="5952961at2759"/>
<feature type="domain" description="SEFIR" evidence="9">
    <location>
        <begin position="63"/>
        <end position="211"/>
    </location>
</feature>
<evidence type="ECO:0000256" key="4">
    <source>
        <dbReference type="ARBA" id="ARBA00022989"/>
    </source>
</evidence>
<evidence type="ECO:0000313" key="11">
    <source>
        <dbReference type="Proteomes" id="UP000887567"/>
    </source>
</evidence>
<evidence type="ECO:0000256" key="2">
    <source>
        <dbReference type="ARBA" id="ARBA00022692"/>
    </source>
</evidence>
<dbReference type="GO" id="GO:0030368">
    <property type="term" value="F:interleukin-17 receptor activity"/>
    <property type="evidence" value="ECO:0007669"/>
    <property type="project" value="InterPro"/>
</dbReference>
<dbReference type="GeneID" id="110238193"/>
<comment type="subcellular location">
    <subcellularLocation>
        <location evidence="1">Membrane</location>
        <topology evidence="1">Single-pass type I membrane protein</topology>
    </subcellularLocation>
</comment>
<keyword evidence="5 8" id="KW-0472">Membrane</keyword>
<dbReference type="PANTHER" id="PTHR15583:SF7">
    <property type="entry name" value="INTERLEUKIN CYTOKINE RECEPTOR-RELATED PROTEIN 2"/>
    <property type="match status" value="1"/>
</dbReference>
<evidence type="ECO:0000256" key="1">
    <source>
        <dbReference type="ARBA" id="ARBA00004479"/>
    </source>
</evidence>
<dbReference type="InterPro" id="IPR013568">
    <property type="entry name" value="SEFIR_dom"/>
</dbReference>
<feature type="transmembrane region" description="Helical" evidence="8">
    <location>
        <begin position="20"/>
        <end position="43"/>
    </location>
</feature>
<evidence type="ECO:0000259" key="9">
    <source>
        <dbReference type="PROSITE" id="PS51534"/>
    </source>
</evidence>
<evidence type="ECO:0000256" key="3">
    <source>
        <dbReference type="ARBA" id="ARBA00022729"/>
    </source>
</evidence>
<dbReference type="PANTHER" id="PTHR15583">
    <property type="entry name" value="INTERLEUKIN-17 RECEPTOR"/>
    <property type="match status" value="1"/>
</dbReference>
<evidence type="ECO:0000256" key="6">
    <source>
        <dbReference type="ARBA" id="ARBA00023170"/>
    </source>
</evidence>